<dbReference type="OrthoDB" id="360962at2759"/>
<dbReference type="KEGG" id="beq:BEWA_038350"/>
<proteinExistence type="predicted"/>
<reference evidence="1 2" key="1">
    <citation type="journal article" date="2012" name="BMC Genomics">
        <title>Comparative genomic analysis and phylogenetic position of Theileria equi.</title>
        <authorList>
            <person name="Kappmeyer L.S."/>
            <person name="Thiagarajan M."/>
            <person name="Herndon D.R."/>
            <person name="Ramsay J.D."/>
            <person name="Caler E."/>
            <person name="Djikeng A."/>
            <person name="Gillespie J.J."/>
            <person name="Lau A.O."/>
            <person name="Roalson E.H."/>
            <person name="Silva J.C."/>
            <person name="Silva M.G."/>
            <person name="Suarez C.E."/>
            <person name="Ueti M.W."/>
            <person name="Nene V.M."/>
            <person name="Mealey R.H."/>
            <person name="Knowles D.P."/>
            <person name="Brayton K.A."/>
        </authorList>
    </citation>
    <scope>NUCLEOTIDE SEQUENCE [LARGE SCALE GENOMIC DNA]</scope>
    <source>
        <strain evidence="1 2">WA</strain>
    </source>
</reference>
<comment type="caution">
    <text evidence="1">The sequence shown here is derived from an EMBL/GenBank/DDBJ whole genome shotgun (WGS) entry which is preliminary data.</text>
</comment>
<protein>
    <submittedName>
        <fullName evidence="1">Uncharacterized protein</fullName>
    </submittedName>
</protein>
<sequence>MDISYDLSDMFNDESITKVINELDDFGIFGQKFDSRNLVPKTPQRTNHALKFGSGTRNDLSEQSSFLLYDEFSAQKRRNWIEFERRFDASVSSSFRPVQKYIFDTIVMINGKRMCFINKRRKYLEKLIEEIISGYKEMWKEVYLPFGDDPNNFKRASCSNSFNNEILENFKVIANRIGCKGLTTIESRKNDTHIFDINDKDTTNVDTKNYKGEFIELMSKIGVAQFHHLLDYLFIVMEKSKYEYKTCYAIDLITEMIKIMPELCILLIIPKNKDSKILFERKCYFRTLCNILKKNLSKMNVETKETLPRLYMNALKGTYRPFYMHLSGNEKKDYTKAISTAYLLNRLLVLVKSIMDICIHYIFVSDLSDSTVKKLKKRIRKYIFIPLFGIRQLHELLMPLVGECKIGSEKVNLDYLNLIKMYLYPPPPLYLLRIKFLEIIKTSAGLGICYKSGYTIINDSLMRGEAAISGEGQRVRDVLKKYIHLFIFGAAFFLLADFMKKSVDATSTFFGLYFIQTPHFKINSCFIDEPAVVEENVYKIQTLVIHIIDKMSNYKMLADSNMLGSKSLELIQDSIIKRLLVLCWHYKTSSHLDERIDKCIKMDDFRKRIYNKRSNTQKSCYGSCKAIVPYNINTLIRYLNLVRPGKISLITHNKNINTIQLKMLVADELEQVVKNTQCSIDYSSGATIQTIHYSVDQHSPLEIKNQGIQDKCQLECLLYSHMVANPASGKYMKTLRDLTSMAALELLVLNVCAKRRAPFDDLTPLWSSLAHILTHFNY</sequence>
<keyword evidence="2" id="KW-1185">Reference proteome</keyword>
<organism evidence="1 2">
    <name type="scientific">Theileria equi strain WA</name>
    <dbReference type="NCBI Taxonomy" id="1537102"/>
    <lineage>
        <taxon>Eukaryota</taxon>
        <taxon>Sar</taxon>
        <taxon>Alveolata</taxon>
        <taxon>Apicomplexa</taxon>
        <taxon>Aconoidasida</taxon>
        <taxon>Piroplasmida</taxon>
        <taxon>Theileriidae</taxon>
        <taxon>Theileria</taxon>
    </lineage>
</organism>
<dbReference type="RefSeq" id="XP_004833250.1">
    <property type="nucleotide sequence ID" value="XM_004833193.1"/>
</dbReference>
<accession>L1LF77</accession>
<gene>
    <name evidence="1" type="ORF">BEWA_038350</name>
</gene>
<evidence type="ECO:0000313" key="2">
    <source>
        <dbReference type="Proteomes" id="UP000031512"/>
    </source>
</evidence>
<dbReference type="Proteomes" id="UP000031512">
    <property type="component" value="Unassembled WGS sequence"/>
</dbReference>
<dbReference type="AlphaFoldDB" id="L1LF77"/>
<evidence type="ECO:0000313" key="1">
    <source>
        <dbReference type="EMBL" id="EKX73798.1"/>
    </source>
</evidence>
<dbReference type="VEuPathDB" id="PiroplasmaDB:BEWA_038350"/>
<dbReference type="GeneID" id="15803162"/>
<dbReference type="EMBL" id="ACOU01000002">
    <property type="protein sequence ID" value="EKX73798.1"/>
    <property type="molecule type" value="Genomic_DNA"/>
</dbReference>
<name>L1LF77_THEEQ</name>
<dbReference type="eggNOG" id="ENOG502QXAJ">
    <property type="taxonomic scope" value="Eukaryota"/>
</dbReference>